<sequence>MKKRQKVVVLSGAGISAESGIPTFRASDGLWENHRIEDVATPEAWLRNPVLVQDFYNQRRRQALTVEPNAGHKALVRLEAAYDVTVVTQNVDNLHERAGSSNIIHLHGELFKSRSTRNEELVYDIEGWELKMGDTCEEGAQLRPHIVWFGEAVPMMDIALEAADEADIMIVVGTSLNVYPAASLAFVVGERIPVYVVDPNTPSMQKRRNVIFIAEPATTGLTRLVDELLAKAQIETSAGE</sequence>
<dbReference type="InterPro" id="IPR026591">
    <property type="entry name" value="Sirtuin_cat_small_dom_sf"/>
</dbReference>
<protein>
    <recommendedName>
        <fullName evidence="3">NAD-dependent protein deacylase</fullName>
        <ecNumber evidence="3">2.3.1.286</ecNumber>
    </recommendedName>
    <alternativeName>
        <fullName evidence="3">Regulatory protein SIR2 homolog</fullName>
    </alternativeName>
</protein>
<dbReference type="GO" id="GO:0036055">
    <property type="term" value="F:protein-succinyllysine desuccinylase activity"/>
    <property type="evidence" value="ECO:0007669"/>
    <property type="project" value="UniProtKB-UniRule"/>
</dbReference>
<dbReference type="RefSeq" id="WP_106138597.1">
    <property type="nucleotide sequence ID" value="NZ_PVTE01000011.1"/>
</dbReference>
<comment type="domain">
    <text evidence="3">2 residues (Tyr-56 and Arg-59) present in a large hydrophobic pocket are probably involved in substrate specificity. They are important for desuccinylation activity, but dispensable for deacetylation activity.</text>
</comment>
<gene>
    <name evidence="3" type="primary">cobB</name>
    <name evidence="6" type="ORF">CLV58_111165</name>
</gene>
<dbReference type="GO" id="GO:0017136">
    <property type="term" value="F:histone deacetylase activity, NAD-dependent"/>
    <property type="evidence" value="ECO:0007669"/>
    <property type="project" value="TreeGrafter"/>
</dbReference>
<keyword evidence="3" id="KW-0963">Cytoplasm</keyword>
<dbReference type="PROSITE" id="PS50305">
    <property type="entry name" value="SIRTUIN"/>
    <property type="match status" value="1"/>
</dbReference>
<evidence type="ECO:0000313" key="6">
    <source>
        <dbReference type="EMBL" id="PRY37127.1"/>
    </source>
</evidence>
<comment type="catalytic activity">
    <reaction evidence="3">
        <text>N(6)-acetyl-L-lysyl-[protein] + NAD(+) + H2O = 2''-O-acetyl-ADP-D-ribose + nicotinamide + L-lysyl-[protein]</text>
        <dbReference type="Rhea" id="RHEA:43636"/>
        <dbReference type="Rhea" id="RHEA-COMP:9752"/>
        <dbReference type="Rhea" id="RHEA-COMP:10731"/>
        <dbReference type="ChEBI" id="CHEBI:15377"/>
        <dbReference type="ChEBI" id="CHEBI:17154"/>
        <dbReference type="ChEBI" id="CHEBI:29969"/>
        <dbReference type="ChEBI" id="CHEBI:57540"/>
        <dbReference type="ChEBI" id="CHEBI:61930"/>
        <dbReference type="ChEBI" id="CHEBI:83767"/>
        <dbReference type="EC" id="2.3.1.286"/>
    </reaction>
</comment>
<dbReference type="Gene3D" id="3.40.50.1220">
    <property type="entry name" value="TPP-binding domain"/>
    <property type="match status" value="1"/>
</dbReference>
<dbReference type="InterPro" id="IPR029035">
    <property type="entry name" value="DHS-like_NAD/FAD-binding_dom"/>
</dbReference>
<feature type="domain" description="Deacetylase sirtuin-type" evidence="5">
    <location>
        <begin position="1"/>
        <end position="231"/>
    </location>
</feature>
<dbReference type="EMBL" id="PVTE01000011">
    <property type="protein sequence ID" value="PRY37127.1"/>
    <property type="molecule type" value="Genomic_DNA"/>
</dbReference>
<reference evidence="6 7" key="1">
    <citation type="submission" date="2018-03" db="EMBL/GenBank/DDBJ databases">
        <title>Genomic Encyclopedia of Archaeal and Bacterial Type Strains, Phase II (KMG-II): from individual species to whole genera.</title>
        <authorList>
            <person name="Goeker M."/>
        </authorList>
    </citation>
    <scope>NUCLEOTIDE SEQUENCE [LARGE SCALE GENOMIC DNA]</scope>
    <source>
        <strain evidence="6 7">DSM 28354</strain>
    </source>
</reference>
<comment type="function">
    <text evidence="3">NAD-dependent lysine deacetylase and desuccinylase that specifically removes acetyl and succinyl groups on target proteins. Modulates the activities of several proteins which are inactive in their acylated form.</text>
</comment>
<comment type="caution">
    <text evidence="6">The sequence shown here is derived from an EMBL/GenBank/DDBJ whole genome shotgun (WGS) entry which is preliminary data.</text>
</comment>
<feature type="binding site" evidence="3">
    <location>
        <position position="217"/>
    </location>
    <ligand>
        <name>NAD(+)</name>
        <dbReference type="ChEBI" id="CHEBI:57540"/>
    </ligand>
</feature>
<dbReference type="CDD" id="cd01412">
    <property type="entry name" value="SIRT5_Af1_CobB"/>
    <property type="match status" value="1"/>
</dbReference>
<name>A0A2T0SUN2_9BACT</name>
<feature type="binding site" evidence="3">
    <location>
        <begin position="12"/>
        <end position="31"/>
    </location>
    <ligand>
        <name>NAD(+)</name>
        <dbReference type="ChEBI" id="CHEBI:57540"/>
    </ligand>
</feature>
<evidence type="ECO:0000259" key="5">
    <source>
        <dbReference type="PROSITE" id="PS50305"/>
    </source>
</evidence>
<accession>A0A2T0SUN2</accession>
<feature type="binding site" evidence="3">
    <location>
        <begin position="173"/>
        <end position="175"/>
    </location>
    <ligand>
        <name>NAD(+)</name>
        <dbReference type="ChEBI" id="CHEBI:57540"/>
    </ligand>
</feature>
<evidence type="ECO:0000256" key="3">
    <source>
        <dbReference type="HAMAP-Rule" id="MF_01121"/>
    </source>
</evidence>
<feature type="binding site" evidence="3">
    <location>
        <position position="59"/>
    </location>
    <ligand>
        <name>substrate</name>
    </ligand>
</feature>
<dbReference type="GO" id="GO:0005737">
    <property type="term" value="C:cytoplasm"/>
    <property type="evidence" value="ECO:0007669"/>
    <property type="project" value="UniProtKB-SubCell"/>
</dbReference>
<evidence type="ECO:0000256" key="4">
    <source>
        <dbReference type="PROSITE-ProRule" id="PRU00236"/>
    </source>
</evidence>
<proteinExistence type="inferred from homology"/>
<evidence type="ECO:0000256" key="2">
    <source>
        <dbReference type="ARBA" id="ARBA00023027"/>
    </source>
</evidence>
<comment type="catalytic activity">
    <reaction evidence="3">
        <text>N(6)-succinyl-L-lysyl-[protein] + NAD(+) + H2O = 2''-O-succinyl-ADP-D-ribose + nicotinamide + L-lysyl-[protein]</text>
        <dbReference type="Rhea" id="RHEA:47668"/>
        <dbReference type="Rhea" id="RHEA-COMP:9752"/>
        <dbReference type="Rhea" id="RHEA-COMP:11877"/>
        <dbReference type="ChEBI" id="CHEBI:15377"/>
        <dbReference type="ChEBI" id="CHEBI:17154"/>
        <dbReference type="ChEBI" id="CHEBI:29969"/>
        <dbReference type="ChEBI" id="CHEBI:57540"/>
        <dbReference type="ChEBI" id="CHEBI:87830"/>
        <dbReference type="ChEBI" id="CHEBI:87832"/>
    </reaction>
</comment>
<dbReference type="EC" id="2.3.1.286" evidence="3"/>
<keyword evidence="7" id="KW-1185">Reference proteome</keyword>
<evidence type="ECO:0000313" key="7">
    <source>
        <dbReference type="Proteomes" id="UP000238375"/>
    </source>
</evidence>
<feature type="binding site" evidence="3">
    <location>
        <begin position="89"/>
        <end position="92"/>
    </location>
    <ligand>
        <name>NAD(+)</name>
        <dbReference type="ChEBI" id="CHEBI:57540"/>
    </ligand>
</feature>
<dbReference type="OrthoDB" id="9800582at2"/>
<comment type="subcellular location">
    <subcellularLocation>
        <location evidence="3">Cytoplasm</location>
    </subcellularLocation>
</comment>
<organism evidence="6 7">
    <name type="scientific">Spirosoma oryzae</name>
    <dbReference type="NCBI Taxonomy" id="1469603"/>
    <lineage>
        <taxon>Bacteria</taxon>
        <taxon>Pseudomonadati</taxon>
        <taxon>Bacteroidota</taxon>
        <taxon>Cytophagia</taxon>
        <taxon>Cytophagales</taxon>
        <taxon>Cytophagaceae</taxon>
        <taxon>Spirosoma</taxon>
    </lineage>
</organism>
<dbReference type="PANTHER" id="PTHR11085:SF4">
    <property type="entry name" value="NAD-DEPENDENT PROTEIN DEACYLASE"/>
    <property type="match status" value="1"/>
</dbReference>
<feature type="active site" description="Proton acceptor" evidence="3">
    <location>
        <position position="107"/>
    </location>
</feature>
<dbReference type="InterPro" id="IPR026590">
    <property type="entry name" value="Ssirtuin_cat_dom"/>
</dbReference>
<dbReference type="GO" id="GO:0070403">
    <property type="term" value="F:NAD+ binding"/>
    <property type="evidence" value="ECO:0007669"/>
    <property type="project" value="UniProtKB-UniRule"/>
</dbReference>
<dbReference type="InterPro" id="IPR003000">
    <property type="entry name" value="Sirtuin"/>
</dbReference>
<keyword evidence="2 3" id="KW-0520">NAD</keyword>
<dbReference type="PANTHER" id="PTHR11085">
    <property type="entry name" value="NAD-DEPENDENT PROTEIN DEACYLASE SIRTUIN-5, MITOCHONDRIAL-RELATED"/>
    <property type="match status" value="1"/>
</dbReference>
<dbReference type="SUPFAM" id="SSF52467">
    <property type="entry name" value="DHS-like NAD/FAD-binding domain"/>
    <property type="match status" value="1"/>
</dbReference>
<dbReference type="Proteomes" id="UP000238375">
    <property type="component" value="Unassembled WGS sequence"/>
</dbReference>
<evidence type="ECO:0000256" key="1">
    <source>
        <dbReference type="ARBA" id="ARBA00022679"/>
    </source>
</evidence>
<dbReference type="Gene3D" id="3.30.1600.10">
    <property type="entry name" value="SIR2/SIRT2 'Small Domain"/>
    <property type="match status" value="1"/>
</dbReference>
<dbReference type="InterPro" id="IPR027546">
    <property type="entry name" value="Sirtuin_class_III"/>
</dbReference>
<comment type="similarity">
    <text evidence="3">Belongs to the sirtuin family. Class III subfamily.</text>
</comment>
<dbReference type="HAMAP" id="MF_01121">
    <property type="entry name" value="Sirtuin_ClassIII"/>
    <property type="match status" value="1"/>
</dbReference>
<dbReference type="Pfam" id="PF02146">
    <property type="entry name" value="SIR2"/>
    <property type="match status" value="1"/>
</dbReference>
<feature type="binding site" evidence="3">
    <location>
        <position position="56"/>
    </location>
    <ligand>
        <name>substrate</name>
    </ligand>
</feature>
<dbReference type="GO" id="GO:0036054">
    <property type="term" value="F:protein-malonyllysine demalonylase activity"/>
    <property type="evidence" value="ECO:0007669"/>
    <property type="project" value="InterPro"/>
</dbReference>
<dbReference type="AlphaFoldDB" id="A0A2T0SUN2"/>
<dbReference type="InterPro" id="IPR050134">
    <property type="entry name" value="NAD-dep_sirtuin_deacylases"/>
</dbReference>
<comment type="caution">
    <text evidence="3 4">Lacks conserved residue(s) required for the propagation of feature annotation.</text>
</comment>
<keyword evidence="1" id="KW-0808">Transferase</keyword>